<proteinExistence type="predicted"/>
<dbReference type="EMBL" id="JBHSOW010000095">
    <property type="protein sequence ID" value="MFC5652334.1"/>
    <property type="molecule type" value="Genomic_DNA"/>
</dbReference>
<protein>
    <submittedName>
        <fullName evidence="1">DUF4265 domain-containing protein</fullName>
    </submittedName>
</protein>
<dbReference type="InterPro" id="IPR025361">
    <property type="entry name" value="DUF4265"/>
</dbReference>
<dbReference type="Pfam" id="PF14085">
    <property type="entry name" value="DUF4265"/>
    <property type="match status" value="1"/>
</dbReference>
<name>A0ABW0W5N9_9BACL</name>
<evidence type="ECO:0000313" key="1">
    <source>
        <dbReference type="EMBL" id="MFC5652334.1"/>
    </source>
</evidence>
<evidence type="ECO:0000313" key="2">
    <source>
        <dbReference type="Proteomes" id="UP001596047"/>
    </source>
</evidence>
<organism evidence="1 2">
    <name type="scientific">Paenibacillus solisilvae</name>
    <dbReference type="NCBI Taxonomy" id="2486751"/>
    <lineage>
        <taxon>Bacteria</taxon>
        <taxon>Bacillati</taxon>
        <taxon>Bacillota</taxon>
        <taxon>Bacilli</taxon>
        <taxon>Bacillales</taxon>
        <taxon>Paenibacillaceae</taxon>
        <taxon>Paenibacillus</taxon>
    </lineage>
</organism>
<dbReference type="RefSeq" id="WP_379190970.1">
    <property type="nucleotide sequence ID" value="NZ_JBHSOW010000095.1"/>
</dbReference>
<gene>
    <name evidence="1" type="ORF">ACFPYJ_25120</name>
</gene>
<reference evidence="2" key="1">
    <citation type="journal article" date="2019" name="Int. J. Syst. Evol. Microbiol.">
        <title>The Global Catalogue of Microorganisms (GCM) 10K type strain sequencing project: providing services to taxonomists for standard genome sequencing and annotation.</title>
        <authorList>
            <consortium name="The Broad Institute Genomics Platform"/>
            <consortium name="The Broad Institute Genome Sequencing Center for Infectious Disease"/>
            <person name="Wu L."/>
            <person name="Ma J."/>
        </authorList>
    </citation>
    <scope>NUCLEOTIDE SEQUENCE [LARGE SCALE GENOMIC DNA]</scope>
    <source>
        <strain evidence="2">CGMCC 1.3240</strain>
    </source>
</reference>
<dbReference type="Proteomes" id="UP001596047">
    <property type="component" value="Unassembled WGS sequence"/>
</dbReference>
<comment type="caution">
    <text evidence="1">The sequence shown here is derived from an EMBL/GenBank/DDBJ whole genome shotgun (WGS) entry which is preliminary data.</text>
</comment>
<keyword evidence="2" id="KW-1185">Reference proteome</keyword>
<sequence>MKGNVQLHLCFDGAGREIEVLDVKRMSKDTVKIMENPIFSDVVSYGDIIRVREDKDIYYYQEMVRKSDLVRHSWLLSKEATESQEIEEFKNQIIKMNGNWEQVFGGFLIVNIPADRKIGLDDSIRSIIEKLGNDM</sequence>
<accession>A0ABW0W5N9</accession>